<proteinExistence type="predicted"/>
<evidence type="ECO:0000256" key="1">
    <source>
        <dbReference type="SAM" id="Phobius"/>
    </source>
</evidence>
<feature type="transmembrane region" description="Helical" evidence="1">
    <location>
        <begin position="192"/>
        <end position="211"/>
    </location>
</feature>
<keyword evidence="1" id="KW-0472">Membrane</keyword>
<keyword evidence="1" id="KW-0812">Transmembrane</keyword>
<dbReference type="Proteomes" id="UP001165083">
    <property type="component" value="Unassembled WGS sequence"/>
</dbReference>
<feature type="transmembrane region" description="Helical" evidence="1">
    <location>
        <begin position="223"/>
        <end position="247"/>
    </location>
</feature>
<reference evidence="2" key="1">
    <citation type="submission" date="2023-04" db="EMBL/GenBank/DDBJ databases">
        <title>Phytophthora lilii NBRC 32176.</title>
        <authorList>
            <person name="Ichikawa N."/>
            <person name="Sato H."/>
            <person name="Tonouchi N."/>
        </authorList>
    </citation>
    <scope>NUCLEOTIDE SEQUENCE</scope>
    <source>
        <strain evidence="2">NBRC 32176</strain>
    </source>
</reference>
<dbReference type="AlphaFoldDB" id="A0A9W6WTT5"/>
<protein>
    <submittedName>
        <fullName evidence="2">Unnamed protein product</fullName>
    </submittedName>
</protein>
<evidence type="ECO:0000313" key="2">
    <source>
        <dbReference type="EMBL" id="GMF15951.1"/>
    </source>
</evidence>
<accession>A0A9W6WTT5</accession>
<sequence>MFFIFTGIVDVLLPSRVANRPKNSLRAISGVLVKQKSSDNIPAKVGPMGTDVTTNLQQSNAPDQLKKVNEISAGWRVSRYNLCLTDTLNGSERRFASQISTASKLEQVSREEQRRDMTTASGKVLSRSDIVNERAEGFKEKRSYAGLHRNNSAHGSYSKAMVRSIDRLALKLLFKVCDGFIHGVAVQSKFHLFWLQFIVLCTSYVAIVVPYQLTIDPMKRKTVVASFAHAGGLLCEATFIVDVWFSWHEVHSSHYTSFCHHIFVS</sequence>
<dbReference type="EMBL" id="BSXW01000236">
    <property type="protein sequence ID" value="GMF15951.1"/>
    <property type="molecule type" value="Genomic_DNA"/>
</dbReference>
<gene>
    <name evidence="2" type="ORF">Plil01_000558400</name>
</gene>
<comment type="caution">
    <text evidence="2">The sequence shown here is derived from an EMBL/GenBank/DDBJ whole genome shotgun (WGS) entry which is preliminary data.</text>
</comment>
<evidence type="ECO:0000313" key="3">
    <source>
        <dbReference type="Proteomes" id="UP001165083"/>
    </source>
</evidence>
<name>A0A9W6WTT5_9STRA</name>
<organism evidence="2 3">
    <name type="scientific">Phytophthora lilii</name>
    <dbReference type="NCBI Taxonomy" id="2077276"/>
    <lineage>
        <taxon>Eukaryota</taxon>
        <taxon>Sar</taxon>
        <taxon>Stramenopiles</taxon>
        <taxon>Oomycota</taxon>
        <taxon>Peronosporomycetes</taxon>
        <taxon>Peronosporales</taxon>
        <taxon>Peronosporaceae</taxon>
        <taxon>Phytophthora</taxon>
    </lineage>
</organism>
<keyword evidence="3" id="KW-1185">Reference proteome</keyword>
<keyword evidence="1" id="KW-1133">Transmembrane helix</keyword>